<keyword evidence="6" id="KW-1185">Reference proteome</keyword>
<dbReference type="GO" id="GO:0005737">
    <property type="term" value="C:cytoplasm"/>
    <property type="evidence" value="ECO:0007669"/>
    <property type="project" value="TreeGrafter"/>
</dbReference>
<dbReference type="Gene3D" id="3.40.50.12780">
    <property type="entry name" value="N-terminal domain of ligase-like"/>
    <property type="match status" value="1"/>
</dbReference>
<feature type="region of interest" description="Disordered" evidence="3">
    <location>
        <begin position="331"/>
        <end position="365"/>
    </location>
</feature>
<comment type="caution">
    <text evidence="5">The sequence shown here is derived from an EMBL/GenBank/DDBJ whole genome shotgun (WGS) entry which is preliminary data.</text>
</comment>
<reference evidence="5 6" key="1">
    <citation type="submission" date="2019-03" db="EMBL/GenBank/DDBJ databases">
        <title>Draft genome sequences of novel Actinobacteria.</title>
        <authorList>
            <person name="Sahin N."/>
            <person name="Ay H."/>
            <person name="Saygin H."/>
        </authorList>
    </citation>
    <scope>NUCLEOTIDE SEQUENCE [LARGE SCALE GENOMIC DNA]</scope>
    <source>
        <strain evidence="5 6">H3C3</strain>
    </source>
</reference>
<feature type="compositionally biased region" description="Basic and acidic residues" evidence="3">
    <location>
        <begin position="501"/>
        <end position="511"/>
    </location>
</feature>
<feature type="region of interest" description="Disordered" evidence="3">
    <location>
        <begin position="436"/>
        <end position="517"/>
    </location>
</feature>
<dbReference type="InterPro" id="IPR045851">
    <property type="entry name" value="AMP-bd_C_sf"/>
</dbReference>
<dbReference type="SUPFAM" id="SSF47336">
    <property type="entry name" value="ACP-like"/>
    <property type="match status" value="1"/>
</dbReference>
<evidence type="ECO:0000256" key="1">
    <source>
        <dbReference type="ARBA" id="ARBA00022450"/>
    </source>
</evidence>
<dbReference type="Pfam" id="PF00550">
    <property type="entry name" value="PP-binding"/>
    <property type="match status" value="1"/>
</dbReference>
<dbReference type="InterPro" id="IPR020806">
    <property type="entry name" value="PKS_PP-bd"/>
</dbReference>
<dbReference type="Pfam" id="PF00501">
    <property type="entry name" value="AMP-binding"/>
    <property type="match status" value="1"/>
</dbReference>
<dbReference type="InterPro" id="IPR042099">
    <property type="entry name" value="ANL_N_sf"/>
</dbReference>
<evidence type="ECO:0000313" key="6">
    <source>
        <dbReference type="Proteomes" id="UP000294513"/>
    </source>
</evidence>
<dbReference type="Gene3D" id="3.30.300.30">
    <property type="match status" value="1"/>
</dbReference>
<dbReference type="InterPro" id="IPR009081">
    <property type="entry name" value="PP-bd_ACP"/>
</dbReference>
<dbReference type="PROSITE" id="PS50075">
    <property type="entry name" value="CARRIER"/>
    <property type="match status" value="1"/>
</dbReference>
<accession>A0A4R5CEU5</accession>
<feature type="compositionally biased region" description="Low complexity" evidence="3">
    <location>
        <begin position="445"/>
        <end position="454"/>
    </location>
</feature>
<organism evidence="5 6">
    <name type="scientific">Actinomadura rubrisoli</name>
    <dbReference type="NCBI Taxonomy" id="2530368"/>
    <lineage>
        <taxon>Bacteria</taxon>
        <taxon>Bacillati</taxon>
        <taxon>Actinomycetota</taxon>
        <taxon>Actinomycetes</taxon>
        <taxon>Streptosporangiales</taxon>
        <taxon>Thermomonosporaceae</taxon>
        <taxon>Actinomadura</taxon>
    </lineage>
</organism>
<keyword evidence="2" id="KW-0597">Phosphoprotein</keyword>
<dbReference type="InterPro" id="IPR036736">
    <property type="entry name" value="ACP-like_sf"/>
</dbReference>
<protein>
    <recommendedName>
        <fullName evidence="4">Carrier domain-containing protein</fullName>
    </recommendedName>
</protein>
<dbReference type="AlphaFoldDB" id="A0A4R5CEU5"/>
<dbReference type="Gene3D" id="1.10.1200.10">
    <property type="entry name" value="ACP-like"/>
    <property type="match status" value="1"/>
</dbReference>
<evidence type="ECO:0000313" key="5">
    <source>
        <dbReference type="EMBL" id="TDD96803.1"/>
    </source>
</evidence>
<sequence length="517" mass="55496">MDDLGLTHRDSVALTAPLVFDISIWQMLAPLLVAGTVHVFRDADDPARLVMELAELQTTVVELVPTVIGFVLDELGRSAADDPLPALRWVLATGEELPPKLAGRCMDALSHAKLLNAYGPAECSDDVTHHVVQNGDVNRRHLPIGRPIGNTALYVLSPGEDGWTACAPGEPGELFVGGHGVGRGYLADDERTGAAFLDDPFDALSPTGRIYRTGDSVRLNDEGVLEYLGRVDRQVKVAGVRIELGEVEAVLREHPDIEICAVAFAAKRSPGALVARETRLALPDSPELVGYYVGAHADTGGISRFLRDRLPHSAVPRRWVALDALPTTPNGKVDYSALPSPATQPERPRKKRGESPGTPANDRERLVATTMAEVLGLPRPDALDAAESFVEAGGDSLQAMRLASRLRDAGYHVGVRDILLAGGIPELARSLRPIDEREDHAGAERPGAGTTPRPVRTRRLTPEQEVPLAAGAGQPVLQLSGRAAHRRAGRVGTAGPSVVDVARREPEPHGADRRRRR</sequence>
<proteinExistence type="predicted"/>
<dbReference type="EMBL" id="SMKU01000004">
    <property type="protein sequence ID" value="TDD96803.1"/>
    <property type="molecule type" value="Genomic_DNA"/>
</dbReference>
<evidence type="ECO:0000256" key="3">
    <source>
        <dbReference type="SAM" id="MobiDB-lite"/>
    </source>
</evidence>
<dbReference type="InterPro" id="IPR006162">
    <property type="entry name" value="Ppantetheine_attach_site"/>
</dbReference>
<name>A0A4R5CEU5_9ACTN</name>
<keyword evidence="1" id="KW-0596">Phosphopantetheine</keyword>
<dbReference type="PANTHER" id="PTHR45527:SF1">
    <property type="entry name" value="FATTY ACID SYNTHASE"/>
    <property type="match status" value="1"/>
</dbReference>
<dbReference type="SMART" id="SM00823">
    <property type="entry name" value="PKS_PP"/>
    <property type="match status" value="1"/>
</dbReference>
<dbReference type="InterPro" id="IPR000873">
    <property type="entry name" value="AMP-dep_synth/lig_dom"/>
</dbReference>
<dbReference type="OrthoDB" id="2472181at2"/>
<dbReference type="GO" id="GO:0031177">
    <property type="term" value="F:phosphopantetheine binding"/>
    <property type="evidence" value="ECO:0007669"/>
    <property type="project" value="InterPro"/>
</dbReference>
<dbReference type="GO" id="GO:0044550">
    <property type="term" value="P:secondary metabolite biosynthetic process"/>
    <property type="evidence" value="ECO:0007669"/>
    <property type="project" value="TreeGrafter"/>
</dbReference>
<dbReference type="GO" id="GO:0043041">
    <property type="term" value="P:amino acid activation for nonribosomal peptide biosynthetic process"/>
    <property type="evidence" value="ECO:0007669"/>
    <property type="project" value="TreeGrafter"/>
</dbReference>
<evidence type="ECO:0000256" key="2">
    <source>
        <dbReference type="ARBA" id="ARBA00022553"/>
    </source>
</evidence>
<gene>
    <name evidence="5" type="ORF">E1298_02135</name>
</gene>
<feature type="domain" description="Carrier" evidence="4">
    <location>
        <begin position="358"/>
        <end position="438"/>
    </location>
</feature>
<evidence type="ECO:0000259" key="4">
    <source>
        <dbReference type="PROSITE" id="PS50075"/>
    </source>
</evidence>
<dbReference type="PROSITE" id="PS00012">
    <property type="entry name" value="PHOSPHOPANTETHEINE"/>
    <property type="match status" value="1"/>
</dbReference>
<dbReference type="Proteomes" id="UP000294513">
    <property type="component" value="Unassembled WGS sequence"/>
</dbReference>
<dbReference type="PANTHER" id="PTHR45527">
    <property type="entry name" value="NONRIBOSOMAL PEPTIDE SYNTHETASE"/>
    <property type="match status" value="1"/>
</dbReference>
<dbReference type="SUPFAM" id="SSF56801">
    <property type="entry name" value="Acetyl-CoA synthetase-like"/>
    <property type="match status" value="1"/>
</dbReference>